<dbReference type="EMBL" id="JADINA010000001">
    <property type="protein sequence ID" value="MBO8425716.1"/>
    <property type="molecule type" value="Genomic_DNA"/>
</dbReference>
<dbReference type="Pfam" id="PF07947">
    <property type="entry name" value="YhhN"/>
    <property type="match status" value="1"/>
</dbReference>
<proteinExistence type="inferred from homology"/>
<accession>A0A9D9DG22</accession>
<keyword evidence="5 6" id="KW-0472">Membrane</keyword>
<sequence>MGSHPLFIAMLCCYGLSCAIHLVFCFLMAERMRRVSKPFCLLFLILSCLFSPSSPALLAFGLLLGLIGDVLMLFKRRKLCLAGAMACFAGNHLAYICVILSLSFGQALPDMRLAGFAVLSSVIILFATFSLSLANSLKYPAFSIYAAFLAVEIACCVVFCLYRPLSIAPYLCLLGAVLFAFSDSLILFTLAKGKFKRADFFIMLTYLLAQGLLAVSLCLLL</sequence>
<evidence type="ECO:0000256" key="6">
    <source>
        <dbReference type="SAM" id="Phobius"/>
    </source>
</evidence>
<comment type="subcellular location">
    <subcellularLocation>
        <location evidence="1">Membrane</location>
        <topology evidence="1">Multi-pass membrane protein</topology>
    </subcellularLocation>
</comment>
<feature type="transmembrane region" description="Helical" evidence="6">
    <location>
        <begin position="200"/>
        <end position="220"/>
    </location>
</feature>
<evidence type="ECO:0000256" key="4">
    <source>
        <dbReference type="ARBA" id="ARBA00022989"/>
    </source>
</evidence>
<feature type="transmembrane region" description="Helical" evidence="6">
    <location>
        <begin position="168"/>
        <end position="188"/>
    </location>
</feature>
<gene>
    <name evidence="7" type="ORF">IAC61_00150</name>
</gene>
<name>A0A9D9DG22_9FIRM</name>
<evidence type="ECO:0000256" key="3">
    <source>
        <dbReference type="ARBA" id="ARBA00022692"/>
    </source>
</evidence>
<feature type="transmembrane region" description="Helical" evidence="6">
    <location>
        <begin position="139"/>
        <end position="161"/>
    </location>
</feature>
<evidence type="ECO:0008006" key="9">
    <source>
        <dbReference type="Google" id="ProtNLM"/>
    </source>
</evidence>
<reference evidence="7" key="1">
    <citation type="submission" date="2020-10" db="EMBL/GenBank/DDBJ databases">
        <authorList>
            <person name="Gilroy R."/>
        </authorList>
    </citation>
    <scope>NUCLEOTIDE SEQUENCE</scope>
    <source>
        <strain evidence="7">17113</strain>
    </source>
</reference>
<evidence type="ECO:0000256" key="5">
    <source>
        <dbReference type="ARBA" id="ARBA00023136"/>
    </source>
</evidence>
<feature type="transmembrane region" description="Helical" evidence="6">
    <location>
        <begin position="79"/>
        <end position="101"/>
    </location>
</feature>
<dbReference type="GO" id="GO:0016020">
    <property type="term" value="C:membrane"/>
    <property type="evidence" value="ECO:0007669"/>
    <property type="project" value="UniProtKB-SubCell"/>
</dbReference>
<reference evidence="7" key="2">
    <citation type="journal article" date="2021" name="PeerJ">
        <title>Extensive microbial diversity within the chicken gut microbiome revealed by metagenomics and culture.</title>
        <authorList>
            <person name="Gilroy R."/>
            <person name="Ravi A."/>
            <person name="Getino M."/>
            <person name="Pursley I."/>
            <person name="Horton D.L."/>
            <person name="Alikhan N.F."/>
            <person name="Baker D."/>
            <person name="Gharbi K."/>
            <person name="Hall N."/>
            <person name="Watson M."/>
            <person name="Adriaenssens E.M."/>
            <person name="Foster-Nyarko E."/>
            <person name="Jarju S."/>
            <person name="Secka A."/>
            <person name="Antonio M."/>
            <person name="Oren A."/>
            <person name="Chaudhuri R.R."/>
            <person name="La Ragione R."/>
            <person name="Hildebrand F."/>
            <person name="Pallen M.J."/>
        </authorList>
    </citation>
    <scope>NUCLEOTIDE SEQUENCE</scope>
    <source>
        <strain evidence="7">17113</strain>
    </source>
</reference>
<dbReference type="Proteomes" id="UP000823634">
    <property type="component" value="Unassembled WGS sequence"/>
</dbReference>
<feature type="transmembrane region" description="Helical" evidence="6">
    <location>
        <begin position="6"/>
        <end position="29"/>
    </location>
</feature>
<evidence type="ECO:0000256" key="2">
    <source>
        <dbReference type="ARBA" id="ARBA00007375"/>
    </source>
</evidence>
<feature type="transmembrane region" description="Helical" evidence="6">
    <location>
        <begin position="113"/>
        <end position="133"/>
    </location>
</feature>
<comment type="caution">
    <text evidence="7">The sequence shown here is derived from an EMBL/GenBank/DDBJ whole genome shotgun (WGS) entry which is preliminary data.</text>
</comment>
<dbReference type="AlphaFoldDB" id="A0A9D9DG22"/>
<organism evidence="7 8">
    <name type="scientific">Candidatus Alloenteromonas pullistercoris</name>
    <dbReference type="NCBI Taxonomy" id="2840785"/>
    <lineage>
        <taxon>Bacteria</taxon>
        <taxon>Bacillati</taxon>
        <taxon>Bacillota</taxon>
        <taxon>Bacillota incertae sedis</taxon>
        <taxon>Candidatus Alloenteromonas</taxon>
    </lineage>
</organism>
<protein>
    <recommendedName>
        <fullName evidence="9">YhhN-like protein</fullName>
    </recommendedName>
</protein>
<evidence type="ECO:0000313" key="8">
    <source>
        <dbReference type="Proteomes" id="UP000823634"/>
    </source>
</evidence>
<keyword evidence="4 6" id="KW-1133">Transmembrane helix</keyword>
<evidence type="ECO:0000256" key="1">
    <source>
        <dbReference type="ARBA" id="ARBA00004141"/>
    </source>
</evidence>
<keyword evidence="3 6" id="KW-0812">Transmembrane</keyword>
<dbReference type="InterPro" id="IPR012506">
    <property type="entry name" value="TMEM86B-like"/>
</dbReference>
<comment type="similarity">
    <text evidence="2">Belongs to the TMEM86 family.</text>
</comment>
<feature type="transmembrane region" description="Helical" evidence="6">
    <location>
        <begin position="41"/>
        <end position="67"/>
    </location>
</feature>
<evidence type="ECO:0000313" key="7">
    <source>
        <dbReference type="EMBL" id="MBO8425716.1"/>
    </source>
</evidence>